<proteinExistence type="predicted"/>
<evidence type="ECO:0000256" key="1">
    <source>
        <dbReference type="SAM" id="MobiDB-lite"/>
    </source>
</evidence>
<dbReference type="Proteomes" id="UP000838878">
    <property type="component" value="Chromosome 5"/>
</dbReference>
<keyword evidence="3" id="KW-1185">Reference proteome</keyword>
<organism evidence="2 3">
    <name type="scientific">Brenthis ino</name>
    <name type="common">lesser marbled fritillary</name>
    <dbReference type="NCBI Taxonomy" id="405034"/>
    <lineage>
        <taxon>Eukaryota</taxon>
        <taxon>Metazoa</taxon>
        <taxon>Ecdysozoa</taxon>
        <taxon>Arthropoda</taxon>
        <taxon>Hexapoda</taxon>
        <taxon>Insecta</taxon>
        <taxon>Pterygota</taxon>
        <taxon>Neoptera</taxon>
        <taxon>Endopterygota</taxon>
        <taxon>Lepidoptera</taxon>
        <taxon>Glossata</taxon>
        <taxon>Ditrysia</taxon>
        <taxon>Papilionoidea</taxon>
        <taxon>Nymphalidae</taxon>
        <taxon>Heliconiinae</taxon>
        <taxon>Argynnini</taxon>
        <taxon>Brenthis</taxon>
    </lineage>
</organism>
<accession>A0A8J9YB29</accession>
<evidence type="ECO:0000313" key="3">
    <source>
        <dbReference type="Proteomes" id="UP000838878"/>
    </source>
</evidence>
<dbReference type="EMBL" id="OV170225">
    <property type="protein sequence ID" value="CAH0725829.1"/>
    <property type="molecule type" value="Genomic_DNA"/>
</dbReference>
<protein>
    <submittedName>
        <fullName evidence="2">Uncharacterized protein</fullName>
    </submittedName>
</protein>
<reference evidence="2" key="1">
    <citation type="submission" date="2021-12" db="EMBL/GenBank/DDBJ databases">
        <authorList>
            <person name="Martin H S."/>
        </authorList>
    </citation>
    <scope>NUCLEOTIDE SEQUENCE</scope>
</reference>
<feature type="non-terminal residue" evidence="2">
    <location>
        <position position="101"/>
    </location>
</feature>
<evidence type="ECO:0000313" key="2">
    <source>
        <dbReference type="EMBL" id="CAH0725829.1"/>
    </source>
</evidence>
<sequence>MNEQEQFTTGNILEKQRPILERISGSQSVCACSGRACGARACSGRAARAGAGARAARGAGAAARATPAPAPTPAPAAPARARRPAACGRTGHCYVILLIYN</sequence>
<gene>
    <name evidence="2" type="ORF">BINO364_LOCUS11370</name>
</gene>
<dbReference type="AlphaFoldDB" id="A0A8J9YB29"/>
<feature type="region of interest" description="Disordered" evidence="1">
    <location>
        <begin position="60"/>
        <end position="81"/>
    </location>
</feature>
<name>A0A8J9YB29_9NEOP</name>